<dbReference type="GO" id="GO:0051400">
    <property type="term" value="F:BH domain binding"/>
    <property type="evidence" value="ECO:0007669"/>
    <property type="project" value="TreeGrafter"/>
</dbReference>
<dbReference type="OrthoDB" id="6021377at2759"/>
<dbReference type="Gene3D" id="1.10.437.10">
    <property type="entry name" value="Blc2-like"/>
    <property type="match status" value="1"/>
</dbReference>
<dbReference type="SUPFAM" id="SSF56854">
    <property type="entry name" value="Bcl-2 inhibitors of programmed cell death"/>
    <property type="match status" value="1"/>
</dbReference>
<dbReference type="PANTHER" id="PTHR11256:SF63">
    <property type="entry name" value="BG1"/>
    <property type="match status" value="1"/>
</dbReference>
<dbReference type="InterPro" id="IPR026298">
    <property type="entry name" value="Bcl-2_fam"/>
</dbReference>
<evidence type="ECO:0000256" key="3">
    <source>
        <dbReference type="SAM" id="MobiDB-lite"/>
    </source>
</evidence>
<dbReference type="PROSITE" id="PS50062">
    <property type="entry name" value="BCL2_FAMILY"/>
    <property type="match status" value="1"/>
</dbReference>
<comment type="similarity">
    <text evidence="1">Belongs to the Bcl-2 family.</text>
</comment>
<dbReference type="GO" id="GO:0042981">
    <property type="term" value="P:regulation of apoptotic process"/>
    <property type="evidence" value="ECO:0007669"/>
    <property type="project" value="InterPro"/>
</dbReference>
<dbReference type="GO" id="GO:0001836">
    <property type="term" value="P:release of cytochrome c from mitochondria"/>
    <property type="evidence" value="ECO:0007669"/>
    <property type="project" value="TreeGrafter"/>
</dbReference>
<name>A0A6J2TED2_DROLE</name>
<protein>
    <submittedName>
        <fullName evidence="7">Bcl-2-related ovarian killer protein homolog B</fullName>
    </submittedName>
</protein>
<feature type="compositionally biased region" description="Low complexity" evidence="3">
    <location>
        <begin position="55"/>
        <end position="83"/>
    </location>
</feature>
<dbReference type="FunFam" id="1.10.437.10:FF:000009">
    <property type="entry name" value="Uncharacterized protein, isoform A"/>
    <property type="match status" value="1"/>
</dbReference>
<dbReference type="AlphaFoldDB" id="A0A6J2TED2"/>
<feature type="region of interest" description="Disordered" evidence="3">
    <location>
        <begin position="51"/>
        <end position="83"/>
    </location>
</feature>
<dbReference type="PANTHER" id="PTHR11256">
    <property type="entry name" value="BCL-2 RELATED"/>
    <property type="match status" value="1"/>
</dbReference>
<keyword evidence="4" id="KW-0812">Transmembrane</keyword>
<dbReference type="Proteomes" id="UP000504634">
    <property type="component" value="Unplaced"/>
</dbReference>
<dbReference type="CTD" id="53585"/>
<keyword evidence="6" id="KW-1185">Reference proteome</keyword>
<evidence type="ECO:0000313" key="7">
    <source>
        <dbReference type="RefSeq" id="XP_030375131.1"/>
    </source>
</evidence>
<gene>
    <name evidence="7" type="primary">LOC115624545</name>
</gene>
<dbReference type="InterPro" id="IPR002475">
    <property type="entry name" value="Bcl2-like"/>
</dbReference>
<dbReference type="GO" id="GO:0097192">
    <property type="term" value="P:extrinsic apoptotic signaling pathway in absence of ligand"/>
    <property type="evidence" value="ECO:0007669"/>
    <property type="project" value="TreeGrafter"/>
</dbReference>
<keyword evidence="4" id="KW-1133">Transmembrane helix</keyword>
<dbReference type="InterPro" id="IPR046371">
    <property type="entry name" value="Bcl-2_BH1-3"/>
</dbReference>
<reference evidence="7" key="1">
    <citation type="submission" date="2025-08" db="UniProtKB">
        <authorList>
            <consortium name="RefSeq"/>
        </authorList>
    </citation>
    <scope>IDENTIFICATION</scope>
    <source>
        <strain evidence="7">11010-0011.00</strain>
        <tissue evidence="7">Whole body</tissue>
    </source>
</reference>
<evidence type="ECO:0000256" key="1">
    <source>
        <dbReference type="ARBA" id="ARBA00009458"/>
    </source>
</evidence>
<feature type="domain" description="Bcl-2 Bcl-2 homology region 1-3" evidence="5">
    <location>
        <begin position="148"/>
        <end position="253"/>
    </location>
</feature>
<proteinExistence type="inferred from homology"/>
<dbReference type="SMART" id="SM00337">
    <property type="entry name" value="BCL"/>
    <property type="match status" value="1"/>
</dbReference>
<keyword evidence="2" id="KW-0053">Apoptosis</keyword>
<dbReference type="GO" id="GO:0008630">
    <property type="term" value="P:intrinsic apoptotic signaling pathway in response to DNA damage"/>
    <property type="evidence" value="ECO:0007669"/>
    <property type="project" value="TreeGrafter"/>
</dbReference>
<dbReference type="GeneID" id="115624545"/>
<keyword evidence="4" id="KW-0472">Membrane</keyword>
<evidence type="ECO:0000256" key="4">
    <source>
        <dbReference type="SAM" id="Phobius"/>
    </source>
</evidence>
<dbReference type="Pfam" id="PF00452">
    <property type="entry name" value="Bcl-2"/>
    <property type="match status" value="1"/>
</dbReference>
<organism evidence="6 7">
    <name type="scientific">Drosophila lebanonensis</name>
    <name type="common">Fruit fly</name>
    <name type="synonym">Scaptodrosophila lebanonensis</name>
    <dbReference type="NCBI Taxonomy" id="7225"/>
    <lineage>
        <taxon>Eukaryota</taxon>
        <taxon>Metazoa</taxon>
        <taxon>Ecdysozoa</taxon>
        <taxon>Arthropoda</taxon>
        <taxon>Hexapoda</taxon>
        <taxon>Insecta</taxon>
        <taxon>Pterygota</taxon>
        <taxon>Neoptera</taxon>
        <taxon>Endopterygota</taxon>
        <taxon>Diptera</taxon>
        <taxon>Brachycera</taxon>
        <taxon>Muscomorpha</taxon>
        <taxon>Ephydroidea</taxon>
        <taxon>Drosophilidae</taxon>
        <taxon>Scaptodrosophila</taxon>
    </lineage>
</organism>
<feature type="transmembrane region" description="Helical" evidence="4">
    <location>
        <begin position="267"/>
        <end position="286"/>
    </location>
</feature>
<sequence length="302" mass="33390">MTTAMAPTTSTAPKLAKFKSSSLDHEIYAANRRGTIATAAEWKALRASVPGTMPGTANGRSATATGSAASTGHMTRAASTSSLASSTRTMTNYQEYKMEIINQGKCLCGQYIRARLRRAGVLNRKVIQRLRTILEPSSHVVYEVFPALNSMGEELERMHPRVYTNISRQLSRAPFGELEDSDMAPMLLNLVAKDLFRSSITWGKIISIFAVCGGFAIDCVRQGHYDYLQFLVDGLAEIIEDDLVYWLIDNGGWLGLQQHIRPRVGEFSFLGWLTLFMTISAGAYVVSNVCKRIGCHLYSLLF</sequence>
<evidence type="ECO:0000313" key="6">
    <source>
        <dbReference type="Proteomes" id="UP000504634"/>
    </source>
</evidence>
<dbReference type="InterPro" id="IPR036834">
    <property type="entry name" value="Bcl-2-like_sf"/>
</dbReference>
<evidence type="ECO:0000259" key="5">
    <source>
        <dbReference type="SMART" id="SM00337"/>
    </source>
</evidence>
<accession>A0A6J2TED2</accession>
<dbReference type="RefSeq" id="XP_030375131.1">
    <property type="nucleotide sequence ID" value="XM_030519271.1"/>
</dbReference>
<dbReference type="CDD" id="cd06845">
    <property type="entry name" value="Bcl-2_like"/>
    <property type="match status" value="1"/>
</dbReference>
<dbReference type="GO" id="GO:0005741">
    <property type="term" value="C:mitochondrial outer membrane"/>
    <property type="evidence" value="ECO:0007669"/>
    <property type="project" value="TreeGrafter"/>
</dbReference>
<evidence type="ECO:0000256" key="2">
    <source>
        <dbReference type="ARBA" id="ARBA00022703"/>
    </source>
</evidence>
<dbReference type="PRINTS" id="PR01862">
    <property type="entry name" value="BCL2FAMILY"/>
</dbReference>